<dbReference type="HOGENOM" id="CLU_021542_0_2_1"/>
<reference evidence="2 3" key="1">
    <citation type="submission" date="2014-02" db="EMBL/GenBank/DDBJ databases">
        <title>Single nucleus genome sequencing reveals high similarity among nuclei of an endomycorrhizal fungus.</title>
        <authorList>
            <person name="Lin K."/>
            <person name="Geurts R."/>
            <person name="Zhang Z."/>
            <person name="Limpens E."/>
            <person name="Saunders D.G."/>
            <person name="Mu D."/>
            <person name="Pang E."/>
            <person name="Cao H."/>
            <person name="Cha H."/>
            <person name="Lin T."/>
            <person name="Zhou Q."/>
            <person name="Shang Y."/>
            <person name="Li Y."/>
            <person name="Ivanov S."/>
            <person name="Sharma T."/>
            <person name="Velzen R.V."/>
            <person name="Ruijter N.D."/>
            <person name="Aanen D.K."/>
            <person name="Win J."/>
            <person name="Kamoun S."/>
            <person name="Bisseling T."/>
            <person name="Huang S."/>
        </authorList>
    </citation>
    <scope>NUCLEOTIDE SEQUENCE [LARGE SCALE GENOMIC DNA]</scope>
    <source>
        <strain evidence="3">DAOM197198w</strain>
    </source>
</reference>
<sequence>MASNSLAYIELLAKDLTKLLTQDDDNYDVTMIVGKDNDIETFKIHSSILSARTSYFKSAFSDSWKKPDGDKIKLEKPNIRPKVFKVILRYLYGGVLELSELTEKDILELLVALDELLIDNIIDDIQNYLLNNNTDWIDQNFVYYHQIVFRHEVLKKLRNHWNNTVCREPNLLFYSEDFPDFDETSLIEILKMDELGIEEVNIWKNVIRWGIGNTVDLPPSVADWTDENFNSLKETLKDLIPLIRFFVISPQDFCQHVKPYEKLLDKEHYDDILQSHLNTDWRPSIRPVLPKRIFPQKSIESEIINKQQAAIIASWIDNLEPKLGFFATIRTRKGKFNNFYENVQSYMYKSIENPYDFLKNNNDNNVNNDNIMLLTIYECLNSNKIIGEYKEITITRMSRKLRFGPTTNSFIFTLNVNSITNPIISRLKLSNIFYDNTCRPDDFKRVKLIDYDHNEKIISLNSKNIFDIRCFEIFQGEKNIKVDQVETIRLVKKNTATEG</sequence>
<dbReference type="AlphaFoldDB" id="A0A015IQ73"/>
<evidence type="ECO:0000313" key="3">
    <source>
        <dbReference type="Proteomes" id="UP000022910"/>
    </source>
</evidence>
<proteinExistence type="predicted"/>
<dbReference type="PROSITE" id="PS50097">
    <property type="entry name" value="BTB"/>
    <property type="match status" value="1"/>
</dbReference>
<dbReference type="SUPFAM" id="SSF54695">
    <property type="entry name" value="POZ domain"/>
    <property type="match status" value="1"/>
</dbReference>
<dbReference type="PANTHER" id="PTHR45774:SF3">
    <property type="entry name" value="BTB (POZ) DOMAIN-CONTAINING 2B-RELATED"/>
    <property type="match status" value="1"/>
</dbReference>
<dbReference type="InterPro" id="IPR000210">
    <property type="entry name" value="BTB/POZ_dom"/>
</dbReference>
<organism evidence="2 3">
    <name type="scientific">Rhizophagus irregularis (strain DAOM 197198w)</name>
    <name type="common">Glomus intraradices</name>
    <dbReference type="NCBI Taxonomy" id="1432141"/>
    <lineage>
        <taxon>Eukaryota</taxon>
        <taxon>Fungi</taxon>
        <taxon>Fungi incertae sedis</taxon>
        <taxon>Mucoromycota</taxon>
        <taxon>Glomeromycotina</taxon>
        <taxon>Glomeromycetes</taxon>
        <taxon>Glomerales</taxon>
        <taxon>Glomeraceae</taxon>
        <taxon>Rhizophagus</taxon>
    </lineage>
</organism>
<dbReference type="Proteomes" id="UP000022910">
    <property type="component" value="Unassembled WGS sequence"/>
</dbReference>
<name>A0A015IQ73_RHIIW</name>
<keyword evidence="3" id="KW-1185">Reference proteome</keyword>
<dbReference type="Gene3D" id="1.25.40.420">
    <property type="match status" value="1"/>
</dbReference>
<dbReference type="Pfam" id="PF00651">
    <property type="entry name" value="BTB"/>
    <property type="match status" value="1"/>
</dbReference>
<comment type="caution">
    <text evidence="2">The sequence shown here is derived from an EMBL/GenBank/DDBJ whole genome shotgun (WGS) entry which is preliminary data.</text>
</comment>
<dbReference type="OrthoDB" id="1022638at2759"/>
<dbReference type="EMBL" id="JEMT01027740">
    <property type="protein sequence ID" value="EXX56395.1"/>
    <property type="molecule type" value="Genomic_DNA"/>
</dbReference>
<evidence type="ECO:0000259" key="1">
    <source>
        <dbReference type="PROSITE" id="PS50097"/>
    </source>
</evidence>
<dbReference type="SMR" id="A0A015IQ73"/>
<dbReference type="SMART" id="SM00225">
    <property type="entry name" value="BTB"/>
    <property type="match status" value="1"/>
</dbReference>
<dbReference type="Gene3D" id="3.30.710.10">
    <property type="entry name" value="Potassium Channel Kv1.1, Chain A"/>
    <property type="match status" value="1"/>
</dbReference>
<feature type="domain" description="BTB" evidence="1">
    <location>
        <begin position="27"/>
        <end position="100"/>
    </location>
</feature>
<accession>A0A015IQ73</accession>
<protein>
    <recommendedName>
        <fullName evidence="1">BTB domain-containing protein</fullName>
    </recommendedName>
</protein>
<dbReference type="PANTHER" id="PTHR45774">
    <property type="entry name" value="BTB/POZ DOMAIN-CONTAINING"/>
    <property type="match status" value="1"/>
</dbReference>
<evidence type="ECO:0000313" key="2">
    <source>
        <dbReference type="EMBL" id="EXX56395.1"/>
    </source>
</evidence>
<dbReference type="InterPro" id="IPR011333">
    <property type="entry name" value="SKP1/BTB/POZ_sf"/>
</dbReference>
<gene>
    <name evidence="2" type="ORF">RirG_216690</name>
</gene>